<evidence type="ECO:0000256" key="5">
    <source>
        <dbReference type="ARBA" id="ARBA00022676"/>
    </source>
</evidence>
<dbReference type="GO" id="GO:0008184">
    <property type="term" value="F:glycogen phosphorylase activity"/>
    <property type="evidence" value="ECO:0007669"/>
    <property type="project" value="InterPro"/>
</dbReference>
<sequence>MKDKSNVAYFCMEYGLNEELPIYSGGLGVLAGDYLKAADDLDLPLVGIGILWDQGYTHQYIGEDGRPYDTFPTFDFDEYLQDTGVTVTVTVDGEEVNCKVKLLERYDNAPLYLLDTNISDSKHSWITSKLYDGDEYDRIAQEIVLGIGGVRALRELNINVDKYHFNEGHAVFAGVELIREKMEAGMSFSEAKEATREEIVFTTHTPVEAGNEAHDHGLLRRLGVYNSLDYEMMESIGGNPFNMTVAGLKLSSVTNGVSKLHEQTTKEMWEDVEDKAPITGVTNGVHANTWQDERMKDAYEAGEDLWQPHSELKQELVDYIAGNHYYGTQLDTNTLIIGFARRAAEYKRWQLIFENEEKIAPLLEERKLQLVFSGKAHPDDELGKDIVQSLVQIEQRYKGSVVFLENYNLGVAQKMIKGCDVWLNNPRRPLEASGTSGMKAAMNGVLNLSVVDGWVGEGVEHNVSGWLIDELLPDISQLNDDQQDAEALYKIIYDEILPTYYEDRDKWKKMMRASIDMSQEKFSAQRMIKDYYTRIYNPK</sequence>
<dbReference type="STRING" id="574087.Acear_1084"/>
<dbReference type="InterPro" id="IPR052182">
    <property type="entry name" value="Glycogen/Maltodextrin_Phosph"/>
</dbReference>
<dbReference type="InterPro" id="IPR000811">
    <property type="entry name" value="Glyco_trans_35"/>
</dbReference>
<comment type="function">
    <text evidence="9">Phosphorylase is an important allosteric enzyme in carbohydrate metabolism. Enzymes from different sources differ in their regulatory mechanisms and in their natural substrates. However, all known phosphorylases share catalytic and structural properties.</text>
</comment>
<dbReference type="EMBL" id="CP002105">
    <property type="protein sequence ID" value="ADL12607.1"/>
    <property type="molecule type" value="Genomic_DNA"/>
</dbReference>
<dbReference type="eggNOG" id="COG0058">
    <property type="taxonomic scope" value="Bacteria"/>
</dbReference>
<reference evidence="10 11" key="1">
    <citation type="journal article" date="2010" name="Stand. Genomic Sci.">
        <title>Complete genome sequence of Acetohalobium arabaticum type strain (Z-7288).</title>
        <authorList>
            <person name="Sikorski J."/>
            <person name="Lapidus A."/>
            <person name="Chertkov O."/>
            <person name="Lucas S."/>
            <person name="Copeland A."/>
            <person name="Glavina Del Rio T."/>
            <person name="Nolan M."/>
            <person name="Tice H."/>
            <person name="Cheng J.F."/>
            <person name="Han C."/>
            <person name="Brambilla E."/>
            <person name="Pitluck S."/>
            <person name="Liolios K."/>
            <person name="Ivanova N."/>
            <person name="Mavromatis K."/>
            <person name="Mikhailova N."/>
            <person name="Pati A."/>
            <person name="Bruce D."/>
            <person name="Detter C."/>
            <person name="Tapia R."/>
            <person name="Goodwin L."/>
            <person name="Chen A."/>
            <person name="Palaniappan K."/>
            <person name="Land M."/>
            <person name="Hauser L."/>
            <person name="Chang Y.J."/>
            <person name="Jeffries C.D."/>
            <person name="Rohde M."/>
            <person name="Goker M."/>
            <person name="Spring S."/>
            <person name="Woyke T."/>
            <person name="Bristow J."/>
            <person name="Eisen J.A."/>
            <person name="Markowitz V."/>
            <person name="Hugenholtz P."/>
            <person name="Kyrpides N.C."/>
            <person name="Klenk H.P."/>
        </authorList>
    </citation>
    <scope>NUCLEOTIDE SEQUENCE [LARGE SCALE GENOMIC DNA]</scope>
    <source>
        <strain evidence="11">ATCC 49924 / DSM 5501 / Z-7288</strain>
    </source>
</reference>
<name>D9QQ16_ACEAZ</name>
<dbReference type="RefSeq" id="WP_013278053.1">
    <property type="nucleotide sequence ID" value="NC_014378.1"/>
</dbReference>
<dbReference type="NCBIfam" id="TIGR02094">
    <property type="entry name" value="more_P_ylases"/>
    <property type="match status" value="1"/>
</dbReference>
<evidence type="ECO:0000256" key="4">
    <source>
        <dbReference type="ARBA" id="ARBA00012591"/>
    </source>
</evidence>
<organism evidence="10 11">
    <name type="scientific">Acetohalobium arabaticum (strain ATCC 49924 / DSM 5501 / Z-7288)</name>
    <dbReference type="NCBI Taxonomy" id="574087"/>
    <lineage>
        <taxon>Bacteria</taxon>
        <taxon>Bacillati</taxon>
        <taxon>Bacillota</taxon>
        <taxon>Clostridia</taxon>
        <taxon>Halanaerobiales</taxon>
        <taxon>Halobacteroidaceae</taxon>
        <taxon>Acetohalobium</taxon>
    </lineage>
</organism>
<comment type="catalytic activity">
    <reaction evidence="1">
        <text>[(1-&gt;4)-alpha-D-glucosyl](n) + phosphate = [(1-&gt;4)-alpha-D-glucosyl](n-1) + alpha-D-glucose 1-phosphate</text>
        <dbReference type="Rhea" id="RHEA:41732"/>
        <dbReference type="Rhea" id="RHEA-COMP:9584"/>
        <dbReference type="Rhea" id="RHEA-COMP:9586"/>
        <dbReference type="ChEBI" id="CHEBI:15444"/>
        <dbReference type="ChEBI" id="CHEBI:43474"/>
        <dbReference type="ChEBI" id="CHEBI:58601"/>
        <dbReference type="EC" id="2.4.1.1"/>
    </reaction>
</comment>
<dbReference type="InterPro" id="IPR011834">
    <property type="entry name" value="Agluc_phsphrylas"/>
</dbReference>
<comment type="similarity">
    <text evidence="3">Belongs to the glycogen phosphorylase family.</text>
</comment>
<keyword evidence="8" id="KW-0119">Carbohydrate metabolism</keyword>
<evidence type="ECO:0000256" key="2">
    <source>
        <dbReference type="ARBA" id="ARBA00001933"/>
    </source>
</evidence>
<keyword evidence="6" id="KW-0808">Transferase</keyword>
<dbReference type="EC" id="2.4.1.1" evidence="4"/>
<evidence type="ECO:0000256" key="1">
    <source>
        <dbReference type="ARBA" id="ARBA00001275"/>
    </source>
</evidence>
<dbReference type="GO" id="GO:0005975">
    <property type="term" value="P:carbohydrate metabolic process"/>
    <property type="evidence" value="ECO:0007669"/>
    <property type="project" value="InterPro"/>
</dbReference>
<dbReference type="AlphaFoldDB" id="D9QQ16"/>
<dbReference type="PANTHER" id="PTHR42655">
    <property type="entry name" value="GLYCOGEN PHOSPHORYLASE"/>
    <property type="match status" value="1"/>
</dbReference>
<evidence type="ECO:0000256" key="9">
    <source>
        <dbReference type="ARBA" id="ARBA00025174"/>
    </source>
</evidence>
<protein>
    <recommendedName>
        <fullName evidence="4">glycogen phosphorylase</fullName>
        <ecNumber evidence="4">2.4.1.1</ecNumber>
    </recommendedName>
</protein>
<comment type="cofactor">
    <cofactor evidence="2">
        <name>pyridoxal 5'-phosphate</name>
        <dbReference type="ChEBI" id="CHEBI:597326"/>
    </cofactor>
</comment>
<dbReference type="SUPFAM" id="SSF53756">
    <property type="entry name" value="UDP-Glycosyltransferase/glycogen phosphorylase"/>
    <property type="match status" value="1"/>
</dbReference>
<evidence type="ECO:0000313" key="11">
    <source>
        <dbReference type="Proteomes" id="UP000001661"/>
    </source>
</evidence>
<dbReference type="Pfam" id="PF00343">
    <property type="entry name" value="Phosphorylase"/>
    <property type="match status" value="1"/>
</dbReference>
<dbReference type="GO" id="GO:0030170">
    <property type="term" value="F:pyridoxal phosphate binding"/>
    <property type="evidence" value="ECO:0007669"/>
    <property type="project" value="InterPro"/>
</dbReference>
<keyword evidence="11" id="KW-1185">Reference proteome</keyword>
<evidence type="ECO:0000256" key="6">
    <source>
        <dbReference type="ARBA" id="ARBA00022679"/>
    </source>
</evidence>
<evidence type="ECO:0000313" key="10">
    <source>
        <dbReference type="EMBL" id="ADL12607.1"/>
    </source>
</evidence>
<dbReference type="PROSITE" id="PS00102">
    <property type="entry name" value="PHOSPHORYLASE"/>
    <property type="match status" value="1"/>
</dbReference>
<evidence type="ECO:0000256" key="3">
    <source>
        <dbReference type="ARBA" id="ARBA00006047"/>
    </source>
</evidence>
<dbReference type="Gene3D" id="3.40.50.2000">
    <property type="entry name" value="Glycogen Phosphorylase B"/>
    <property type="match status" value="3"/>
</dbReference>
<dbReference type="HOGENOM" id="CLU_015112_1_0_9"/>
<gene>
    <name evidence="10" type="ordered locus">Acear_1084</name>
</gene>
<evidence type="ECO:0000256" key="8">
    <source>
        <dbReference type="ARBA" id="ARBA00023277"/>
    </source>
</evidence>
<dbReference type="InterPro" id="IPR035090">
    <property type="entry name" value="Pyridoxal_P_attach_site"/>
</dbReference>
<evidence type="ECO:0000256" key="7">
    <source>
        <dbReference type="ARBA" id="ARBA00022898"/>
    </source>
</evidence>
<dbReference type="KEGG" id="aar:Acear_1084"/>
<keyword evidence="7" id="KW-0663">Pyridoxal phosphate</keyword>
<dbReference type="Proteomes" id="UP000001661">
    <property type="component" value="Chromosome"/>
</dbReference>
<dbReference type="PANTHER" id="PTHR42655:SF1">
    <property type="entry name" value="GLYCOGEN PHOSPHORYLASE"/>
    <property type="match status" value="1"/>
</dbReference>
<proteinExistence type="inferred from homology"/>
<keyword evidence="5" id="KW-0328">Glycosyltransferase</keyword>
<accession>D9QQ16</accession>
<dbReference type="CAZy" id="GT35">
    <property type="family name" value="Glycosyltransferase Family 35"/>
</dbReference>